<evidence type="ECO:0000256" key="5">
    <source>
        <dbReference type="PROSITE-ProRule" id="PRU00169"/>
    </source>
</evidence>
<dbReference type="GO" id="GO:0000976">
    <property type="term" value="F:transcription cis-regulatory region binding"/>
    <property type="evidence" value="ECO:0007669"/>
    <property type="project" value="TreeGrafter"/>
</dbReference>
<protein>
    <recommendedName>
        <fullName evidence="6">Response regulatory domain-containing protein</fullName>
    </recommendedName>
</protein>
<dbReference type="GO" id="GO:0006355">
    <property type="term" value="P:regulation of DNA-templated transcription"/>
    <property type="evidence" value="ECO:0007669"/>
    <property type="project" value="TreeGrafter"/>
</dbReference>
<dbReference type="STRING" id="1798525.A3G90_01485"/>
<dbReference type="GO" id="GO:0000156">
    <property type="term" value="F:phosphorelay response regulator activity"/>
    <property type="evidence" value="ECO:0007669"/>
    <property type="project" value="TreeGrafter"/>
</dbReference>
<dbReference type="PROSITE" id="PS50110">
    <property type="entry name" value="RESPONSE_REGULATORY"/>
    <property type="match status" value="1"/>
</dbReference>
<comment type="caution">
    <text evidence="7">The sequence shown here is derived from an EMBL/GenBank/DDBJ whole genome shotgun (WGS) entry which is preliminary data.</text>
</comment>
<evidence type="ECO:0000256" key="4">
    <source>
        <dbReference type="ARBA" id="ARBA00023163"/>
    </source>
</evidence>
<dbReference type="InterPro" id="IPR011006">
    <property type="entry name" value="CheY-like_superfamily"/>
</dbReference>
<proteinExistence type="predicted"/>
<feature type="domain" description="Response regulatory" evidence="6">
    <location>
        <begin position="5"/>
        <end position="121"/>
    </location>
</feature>
<dbReference type="Proteomes" id="UP000177325">
    <property type="component" value="Unassembled WGS sequence"/>
</dbReference>
<dbReference type="GO" id="GO:0005829">
    <property type="term" value="C:cytosol"/>
    <property type="evidence" value="ECO:0007669"/>
    <property type="project" value="TreeGrafter"/>
</dbReference>
<feature type="modified residue" description="4-aspartylphosphate" evidence="5">
    <location>
        <position position="54"/>
    </location>
</feature>
<dbReference type="AlphaFoldDB" id="A0A1F6FFX1"/>
<organism evidence="7 8">
    <name type="scientific">Candidatus Kaiserbacteria bacterium RIFCSPLOWO2_12_FULL_45_26</name>
    <dbReference type="NCBI Taxonomy" id="1798525"/>
    <lineage>
        <taxon>Bacteria</taxon>
        <taxon>Candidatus Kaiseribacteriota</taxon>
    </lineage>
</organism>
<dbReference type="EMBL" id="MFMM01000001">
    <property type="protein sequence ID" value="OGG84740.1"/>
    <property type="molecule type" value="Genomic_DNA"/>
</dbReference>
<dbReference type="SMART" id="SM00448">
    <property type="entry name" value="REC"/>
    <property type="match status" value="1"/>
</dbReference>
<dbReference type="SUPFAM" id="SSF52172">
    <property type="entry name" value="CheY-like"/>
    <property type="match status" value="1"/>
</dbReference>
<dbReference type="Pfam" id="PF00072">
    <property type="entry name" value="Response_reg"/>
    <property type="match status" value="1"/>
</dbReference>
<keyword evidence="5" id="KW-0597">Phosphoprotein</keyword>
<dbReference type="GO" id="GO:0032993">
    <property type="term" value="C:protein-DNA complex"/>
    <property type="evidence" value="ECO:0007669"/>
    <property type="project" value="TreeGrafter"/>
</dbReference>
<evidence type="ECO:0000259" key="6">
    <source>
        <dbReference type="PROSITE" id="PS50110"/>
    </source>
</evidence>
<name>A0A1F6FFX1_9BACT</name>
<evidence type="ECO:0000313" key="7">
    <source>
        <dbReference type="EMBL" id="OGG84740.1"/>
    </source>
</evidence>
<keyword evidence="4" id="KW-0804">Transcription</keyword>
<evidence type="ECO:0000256" key="2">
    <source>
        <dbReference type="ARBA" id="ARBA00023015"/>
    </source>
</evidence>
<keyword evidence="3" id="KW-0238">DNA-binding</keyword>
<dbReference type="InterPro" id="IPR001789">
    <property type="entry name" value="Sig_transdc_resp-reg_receiver"/>
</dbReference>
<reference evidence="7 8" key="1">
    <citation type="journal article" date="2016" name="Nat. Commun.">
        <title>Thousands of microbial genomes shed light on interconnected biogeochemical processes in an aquifer system.</title>
        <authorList>
            <person name="Anantharaman K."/>
            <person name="Brown C.T."/>
            <person name="Hug L.A."/>
            <person name="Sharon I."/>
            <person name="Castelle C.J."/>
            <person name="Probst A.J."/>
            <person name="Thomas B.C."/>
            <person name="Singh A."/>
            <person name="Wilkins M.J."/>
            <person name="Karaoz U."/>
            <person name="Brodie E.L."/>
            <person name="Williams K.H."/>
            <person name="Hubbard S.S."/>
            <person name="Banfield J.F."/>
        </authorList>
    </citation>
    <scope>NUCLEOTIDE SEQUENCE [LARGE SCALE GENOMIC DNA]</scope>
</reference>
<sequence length="129" mass="14390">MSQKKILIIEDSADLADSLEDMLIFKGYHAIKASTGIAGLKIAPQEKPDLILLDLKLPDIDGYEVLRKLRMDDWGRTARVLVLTASDTTDVVPTDLDLPTEDILHKSHWGIENLAARIEGELLTKDKLK</sequence>
<keyword evidence="1" id="KW-0902">Two-component regulatory system</keyword>
<evidence type="ECO:0000256" key="1">
    <source>
        <dbReference type="ARBA" id="ARBA00023012"/>
    </source>
</evidence>
<gene>
    <name evidence="7" type="ORF">A3G90_01485</name>
</gene>
<evidence type="ECO:0000256" key="3">
    <source>
        <dbReference type="ARBA" id="ARBA00023125"/>
    </source>
</evidence>
<dbReference type="PANTHER" id="PTHR48111:SF22">
    <property type="entry name" value="REGULATOR OF RPOS"/>
    <property type="match status" value="1"/>
</dbReference>
<dbReference type="InterPro" id="IPR039420">
    <property type="entry name" value="WalR-like"/>
</dbReference>
<evidence type="ECO:0000313" key="8">
    <source>
        <dbReference type="Proteomes" id="UP000177325"/>
    </source>
</evidence>
<dbReference type="PANTHER" id="PTHR48111">
    <property type="entry name" value="REGULATOR OF RPOS"/>
    <property type="match status" value="1"/>
</dbReference>
<dbReference type="Gene3D" id="3.40.50.2300">
    <property type="match status" value="1"/>
</dbReference>
<accession>A0A1F6FFX1</accession>
<keyword evidence="2" id="KW-0805">Transcription regulation</keyword>